<organism evidence="1 2">
    <name type="scientific">Scylla paramamosain</name>
    <name type="common">Mud crab</name>
    <dbReference type="NCBI Taxonomy" id="85552"/>
    <lineage>
        <taxon>Eukaryota</taxon>
        <taxon>Metazoa</taxon>
        <taxon>Ecdysozoa</taxon>
        <taxon>Arthropoda</taxon>
        <taxon>Crustacea</taxon>
        <taxon>Multicrustacea</taxon>
        <taxon>Malacostraca</taxon>
        <taxon>Eumalacostraca</taxon>
        <taxon>Eucarida</taxon>
        <taxon>Decapoda</taxon>
        <taxon>Pleocyemata</taxon>
        <taxon>Brachyura</taxon>
        <taxon>Eubrachyura</taxon>
        <taxon>Portunoidea</taxon>
        <taxon>Portunidae</taxon>
        <taxon>Portuninae</taxon>
        <taxon>Scylla</taxon>
    </lineage>
</organism>
<name>A0AAW0SMM2_SCYPA</name>
<evidence type="ECO:0000313" key="2">
    <source>
        <dbReference type="Proteomes" id="UP001487740"/>
    </source>
</evidence>
<evidence type="ECO:0008006" key="3">
    <source>
        <dbReference type="Google" id="ProtNLM"/>
    </source>
</evidence>
<reference evidence="1 2" key="1">
    <citation type="submission" date="2023-03" db="EMBL/GenBank/DDBJ databases">
        <title>High-quality genome of Scylla paramamosain provides insights in environmental adaptation.</title>
        <authorList>
            <person name="Zhang L."/>
        </authorList>
    </citation>
    <scope>NUCLEOTIDE SEQUENCE [LARGE SCALE GENOMIC DNA]</scope>
    <source>
        <strain evidence="1">LZ_2023a</strain>
        <tissue evidence="1">Muscle</tissue>
    </source>
</reference>
<protein>
    <recommendedName>
        <fullName evidence="3">Secreted protein</fullName>
    </recommendedName>
</protein>
<dbReference type="AlphaFoldDB" id="A0AAW0SMM2"/>
<sequence>MMLSSGVCWDAVLCSGMLPSLPGQPSAWCCCFRPNCFRDQGLATAVSGSPPSPRHVRLLIADCSWIVSCCT</sequence>
<gene>
    <name evidence="1" type="ORF">O3P69_009931</name>
</gene>
<dbReference type="Proteomes" id="UP001487740">
    <property type="component" value="Unassembled WGS sequence"/>
</dbReference>
<comment type="caution">
    <text evidence="1">The sequence shown here is derived from an EMBL/GenBank/DDBJ whole genome shotgun (WGS) entry which is preliminary data.</text>
</comment>
<proteinExistence type="predicted"/>
<accession>A0AAW0SMM2</accession>
<evidence type="ECO:0000313" key="1">
    <source>
        <dbReference type="EMBL" id="KAK8376655.1"/>
    </source>
</evidence>
<dbReference type="EMBL" id="JARAKH010000048">
    <property type="protein sequence ID" value="KAK8376655.1"/>
    <property type="molecule type" value="Genomic_DNA"/>
</dbReference>
<keyword evidence="2" id="KW-1185">Reference proteome</keyword>